<dbReference type="EMBL" id="JAEKMH010000001">
    <property type="protein sequence ID" value="MBJ3783706.1"/>
    <property type="molecule type" value="Genomic_DNA"/>
</dbReference>
<evidence type="ECO:0000313" key="4">
    <source>
        <dbReference type="Proteomes" id="UP000602124"/>
    </source>
</evidence>
<feature type="signal peptide" evidence="1">
    <location>
        <begin position="1"/>
        <end position="27"/>
    </location>
</feature>
<evidence type="ECO:0000259" key="2">
    <source>
        <dbReference type="Pfam" id="PF09084"/>
    </source>
</evidence>
<dbReference type="SUPFAM" id="SSF53850">
    <property type="entry name" value="Periplasmic binding protein-like II"/>
    <property type="match status" value="1"/>
</dbReference>
<dbReference type="InterPro" id="IPR027939">
    <property type="entry name" value="NMT1/THI5"/>
</dbReference>
<proteinExistence type="predicted"/>
<feature type="domain" description="SsuA/THI5-like" evidence="2">
    <location>
        <begin position="44"/>
        <end position="257"/>
    </location>
</feature>
<sequence>MLSRRHFSAALLLATGISAAGLVPALAQTDIKLTLDWRFEGPAAGFLLAQDNGYFADEGLNVTIDTGNGSVEAIPRVATGAYQLGFGDINSLIKFLDEDPAQPVKAVMMVYDKPVFSVVGRRSLGITEDPKSLEGKKLGAPPPDGAFAQWAAFKEVAGIDDSAITLESIGFPVREPMLASGDVDGVFGFAFSVILNLKANGVPDEDIVPILFADHGLNLYGNAIMVNEAFAEENPEAVKGFLRALAKGFADAVADPAAGAAAVLARNETLNIDTETERLEMANAMNIKTPYVVENGFGGIDEARLAASIETLKISMGLKGNVTATDVFDAQYLPPAEERMLP</sequence>
<protein>
    <submittedName>
        <fullName evidence="3">ABC transporter substrate-binding protein</fullName>
    </submittedName>
</protein>
<evidence type="ECO:0000313" key="3">
    <source>
        <dbReference type="EMBL" id="MBJ3783706.1"/>
    </source>
</evidence>
<dbReference type="Proteomes" id="UP000602124">
    <property type="component" value="Unassembled WGS sequence"/>
</dbReference>
<organism evidence="3 4">
    <name type="scientific">Devosia sediminis</name>
    <dbReference type="NCBI Taxonomy" id="2798801"/>
    <lineage>
        <taxon>Bacteria</taxon>
        <taxon>Pseudomonadati</taxon>
        <taxon>Pseudomonadota</taxon>
        <taxon>Alphaproteobacteria</taxon>
        <taxon>Hyphomicrobiales</taxon>
        <taxon>Devosiaceae</taxon>
        <taxon>Devosia</taxon>
    </lineage>
</organism>
<dbReference type="RefSeq" id="WP_198874935.1">
    <property type="nucleotide sequence ID" value="NZ_JAEKMH010000001.1"/>
</dbReference>
<accession>A0A934MKL9</accession>
<reference evidence="3" key="1">
    <citation type="submission" date="2020-12" db="EMBL/GenBank/DDBJ databases">
        <title>Devosia sp. MSA67 isolated from Mo River.</title>
        <authorList>
            <person name="Ma F."/>
            <person name="Zi Z."/>
        </authorList>
    </citation>
    <scope>NUCLEOTIDE SEQUENCE</scope>
    <source>
        <strain evidence="3">MSA67</strain>
    </source>
</reference>
<dbReference type="Pfam" id="PF09084">
    <property type="entry name" value="NMT1"/>
    <property type="match status" value="1"/>
</dbReference>
<dbReference type="GO" id="GO:0009228">
    <property type="term" value="P:thiamine biosynthetic process"/>
    <property type="evidence" value="ECO:0007669"/>
    <property type="project" value="InterPro"/>
</dbReference>
<evidence type="ECO:0000256" key="1">
    <source>
        <dbReference type="SAM" id="SignalP"/>
    </source>
</evidence>
<dbReference type="AlphaFoldDB" id="A0A934MKL9"/>
<dbReference type="PANTHER" id="PTHR31528">
    <property type="entry name" value="4-AMINO-5-HYDROXYMETHYL-2-METHYLPYRIMIDINE PHOSPHATE SYNTHASE THI11-RELATED"/>
    <property type="match status" value="1"/>
</dbReference>
<name>A0A934MKL9_9HYPH</name>
<dbReference type="InterPro" id="IPR015168">
    <property type="entry name" value="SsuA/THI5"/>
</dbReference>
<dbReference type="PANTHER" id="PTHR31528:SF15">
    <property type="entry name" value="RIBOFLAVIN-BINDING PROTEIN RIBY"/>
    <property type="match status" value="1"/>
</dbReference>
<keyword evidence="1" id="KW-0732">Signal</keyword>
<gene>
    <name evidence="3" type="ORF">JEQ47_03135</name>
</gene>
<dbReference type="Gene3D" id="3.40.190.10">
    <property type="entry name" value="Periplasmic binding protein-like II"/>
    <property type="match status" value="2"/>
</dbReference>
<comment type="caution">
    <text evidence="3">The sequence shown here is derived from an EMBL/GenBank/DDBJ whole genome shotgun (WGS) entry which is preliminary data.</text>
</comment>
<feature type="chain" id="PRO_5037763580" evidence="1">
    <location>
        <begin position="28"/>
        <end position="342"/>
    </location>
</feature>
<keyword evidence="4" id="KW-1185">Reference proteome</keyword>